<dbReference type="EMBL" id="OZ023709">
    <property type="protein sequence ID" value="CAK9882061.1"/>
    <property type="molecule type" value="Genomic_DNA"/>
</dbReference>
<gene>
    <name evidence="1" type="ORF">CSSPJE1EN2_LOCUS23417</name>
</gene>
<dbReference type="PANTHER" id="PTHR47679">
    <property type="entry name" value="PROTEIN TORNADO 1"/>
    <property type="match status" value="1"/>
</dbReference>
<organism evidence="1 2">
    <name type="scientific">Sphagnum jensenii</name>
    <dbReference type="NCBI Taxonomy" id="128206"/>
    <lineage>
        <taxon>Eukaryota</taxon>
        <taxon>Viridiplantae</taxon>
        <taxon>Streptophyta</taxon>
        <taxon>Embryophyta</taxon>
        <taxon>Bryophyta</taxon>
        <taxon>Sphagnophytina</taxon>
        <taxon>Sphagnopsida</taxon>
        <taxon>Sphagnales</taxon>
        <taxon>Sphagnaceae</taxon>
        <taxon>Sphagnum</taxon>
    </lineage>
</organism>
<protein>
    <submittedName>
        <fullName evidence="1">Uncharacterized protein</fullName>
    </submittedName>
</protein>
<dbReference type="Proteomes" id="UP001497522">
    <property type="component" value="Chromosome 8"/>
</dbReference>
<name>A0ABP1C042_9BRYO</name>
<keyword evidence="2" id="KW-1185">Reference proteome</keyword>
<dbReference type="InterPro" id="IPR027417">
    <property type="entry name" value="P-loop_NTPase"/>
</dbReference>
<reference evidence="1" key="1">
    <citation type="submission" date="2024-03" db="EMBL/GenBank/DDBJ databases">
        <authorList>
            <consortium name="ELIXIR-Norway"/>
            <consortium name="Elixir Norway"/>
        </authorList>
    </citation>
    <scope>NUCLEOTIDE SEQUENCE</scope>
</reference>
<evidence type="ECO:0000313" key="1">
    <source>
        <dbReference type="EMBL" id="CAK9882061.1"/>
    </source>
</evidence>
<accession>A0ABP1C042</accession>
<dbReference type="Gene3D" id="3.40.50.300">
    <property type="entry name" value="P-loop containing nucleotide triphosphate hydrolases"/>
    <property type="match status" value="1"/>
</dbReference>
<evidence type="ECO:0000313" key="2">
    <source>
        <dbReference type="Proteomes" id="UP001497522"/>
    </source>
</evidence>
<dbReference type="PANTHER" id="PTHR47679:SF1">
    <property type="entry name" value="PROTEIN TORNADO 1"/>
    <property type="match status" value="1"/>
</dbReference>
<proteinExistence type="predicted"/>
<sequence length="277" mass="31223">MMSCHHSCGLTYALVRLLSGDADGQQANVTLTKLNLALEINPDDVTSIFVEFLPEILWRNSTLKELIMIVKKQLRKNVQYRESCLRKLPVAKARASRVFLCGSPYAGIRCIWDMGGQEEFHAFHDFMFPNLSDTGNPSSFLLVSSPFKNVYMDAKKQPADVYQELEYWLRFVAPHFRKCISFKPKVVVLTHADRVAGLAAWAKGIVTQLQRQFADVLDLSPEPIAINATSSHSCSYIAGLIQDNTQVILEKLPPVFVVCSALRLVLVDWKLQQPESH</sequence>